<dbReference type="PROSITE" id="PS50968">
    <property type="entry name" value="BIOTINYL_LIPOYL"/>
    <property type="match status" value="1"/>
</dbReference>
<evidence type="ECO:0000259" key="2">
    <source>
        <dbReference type="PROSITE" id="PS50968"/>
    </source>
</evidence>
<keyword evidence="4" id="KW-1185">Reference proteome</keyword>
<dbReference type="RefSeq" id="WP_111729150.1">
    <property type="nucleotide sequence ID" value="NZ_QHKO01000002.1"/>
</dbReference>
<dbReference type="InterPro" id="IPR050709">
    <property type="entry name" value="Biotin_Carboxyl_Carrier/Decarb"/>
</dbReference>
<dbReference type="CDD" id="cd06850">
    <property type="entry name" value="biotinyl_domain"/>
    <property type="match status" value="1"/>
</dbReference>
<organism evidence="3 4">
    <name type="scientific">Lujinxingia litoralis</name>
    <dbReference type="NCBI Taxonomy" id="2211119"/>
    <lineage>
        <taxon>Bacteria</taxon>
        <taxon>Deltaproteobacteria</taxon>
        <taxon>Bradymonadales</taxon>
        <taxon>Lujinxingiaceae</taxon>
        <taxon>Lujinxingia</taxon>
    </lineage>
</organism>
<dbReference type="Proteomes" id="UP000249169">
    <property type="component" value="Unassembled WGS sequence"/>
</dbReference>
<name>A0A328C985_9DELT</name>
<dbReference type="InterPro" id="IPR001882">
    <property type="entry name" value="Biotin_BS"/>
</dbReference>
<accession>A0A328C985</accession>
<dbReference type="EMBL" id="QHKO01000002">
    <property type="protein sequence ID" value="RAL23896.1"/>
    <property type="molecule type" value="Genomic_DNA"/>
</dbReference>
<comment type="caution">
    <text evidence="3">The sequence shown here is derived from an EMBL/GenBank/DDBJ whole genome shotgun (WGS) entry which is preliminary data.</text>
</comment>
<dbReference type="PANTHER" id="PTHR45266:SF3">
    <property type="entry name" value="OXALOACETATE DECARBOXYLASE ALPHA CHAIN"/>
    <property type="match status" value="1"/>
</dbReference>
<sequence length="198" mass="21442">MTQYVVEIDGRSQRLVQLRESGRARWVAELDSGRVVELELVGRSPEGGVCVRLEGVEHTLEFDAVPGERSRGVASRIVRVPGERSREVRVSSAADVVLAADVLAPPGTGEGESGEATLFCPMTGVVLEVSVRPGQQVRRGDPLVVVEAMKMENTLYAPHEAVVEEICVNAGETVRRGQELIRWSAGNLGNAMPMKEQV</sequence>
<protein>
    <recommendedName>
        <fullName evidence="2">Lipoyl-binding domain-containing protein</fullName>
    </recommendedName>
</protein>
<dbReference type="Gene3D" id="2.40.50.100">
    <property type="match status" value="1"/>
</dbReference>
<dbReference type="PROSITE" id="PS00188">
    <property type="entry name" value="BIOTIN"/>
    <property type="match status" value="1"/>
</dbReference>
<keyword evidence="1" id="KW-0092">Biotin</keyword>
<reference evidence="3 4" key="1">
    <citation type="submission" date="2018-05" db="EMBL/GenBank/DDBJ databases">
        <title>Lujinxingia marina gen. nov. sp. nov., a new facultative anaerobic member of the class Deltaproteobacteria, and proposal of Lujinxingaceae fam. nov.</title>
        <authorList>
            <person name="Li C.-M."/>
        </authorList>
    </citation>
    <scope>NUCLEOTIDE SEQUENCE [LARGE SCALE GENOMIC DNA]</scope>
    <source>
        <strain evidence="3 4">B210</strain>
    </source>
</reference>
<evidence type="ECO:0000313" key="4">
    <source>
        <dbReference type="Proteomes" id="UP000249169"/>
    </source>
</evidence>
<dbReference type="InterPro" id="IPR011053">
    <property type="entry name" value="Single_hybrid_motif"/>
</dbReference>
<dbReference type="FunFam" id="2.40.50.100:FF:000003">
    <property type="entry name" value="Acetyl-CoA carboxylase biotin carboxyl carrier protein"/>
    <property type="match status" value="1"/>
</dbReference>
<dbReference type="SUPFAM" id="SSF51230">
    <property type="entry name" value="Single hybrid motif"/>
    <property type="match status" value="1"/>
</dbReference>
<dbReference type="Pfam" id="PF00364">
    <property type="entry name" value="Biotin_lipoyl"/>
    <property type="match status" value="1"/>
</dbReference>
<feature type="domain" description="Lipoyl-binding" evidence="2">
    <location>
        <begin position="115"/>
        <end position="184"/>
    </location>
</feature>
<evidence type="ECO:0000313" key="3">
    <source>
        <dbReference type="EMBL" id="RAL23896.1"/>
    </source>
</evidence>
<gene>
    <name evidence="3" type="ORF">DL240_07035</name>
</gene>
<dbReference type="OrthoDB" id="9769961at2"/>
<dbReference type="AlphaFoldDB" id="A0A328C985"/>
<proteinExistence type="predicted"/>
<evidence type="ECO:0000256" key="1">
    <source>
        <dbReference type="ARBA" id="ARBA00023267"/>
    </source>
</evidence>
<dbReference type="InterPro" id="IPR000089">
    <property type="entry name" value="Biotin_lipoyl"/>
</dbReference>
<dbReference type="PANTHER" id="PTHR45266">
    <property type="entry name" value="OXALOACETATE DECARBOXYLASE ALPHA CHAIN"/>
    <property type="match status" value="1"/>
</dbReference>